<dbReference type="Gene3D" id="3.10.28.20">
    <property type="entry name" value="Acetamidase/Formamidase-like domains"/>
    <property type="match status" value="1"/>
</dbReference>
<feature type="domain" description="Lipoprotein LPP20-like" evidence="1">
    <location>
        <begin position="28"/>
        <end position="119"/>
    </location>
</feature>
<name>A0A1J5TEU6_9ZZZZ</name>
<proteinExistence type="predicted"/>
<sequence>MGIVRKFLPLALILSALGMPAVALGGQPDWLSGESAEYPNDQYLVGRGEASTEEEAQNRARGDLATIFEVRIQVANENATTVVQSGGKEQLSRQSSQQVSARTDKVISGITIAGIWFDPVTADYHAFAVLSRAQAAASLSEELGNIDKEIQQDLQAADQANDLLLKVGALTKASQAAIRRDGFQASLKVIDPSGRGVQSQVSQASVQQMIDDTLKRIRIAPEVVQDGGAKAFASILKGGLAAAGFLATGMDDADLVLEGKLTMTDIGRQEGWNWMRATVEVSLVEKASRRVRGTQTWPVKASAQDARTARTRALIEVEKLLKQELRPAIVGFAAS</sequence>
<comment type="caution">
    <text evidence="2">The sequence shown here is derived from an EMBL/GenBank/DDBJ whole genome shotgun (WGS) entry which is preliminary data.</text>
</comment>
<dbReference type="EMBL" id="MLJW01000001">
    <property type="protein sequence ID" value="OIR19465.1"/>
    <property type="molecule type" value="Genomic_DNA"/>
</dbReference>
<evidence type="ECO:0000259" key="1">
    <source>
        <dbReference type="Pfam" id="PF02169"/>
    </source>
</evidence>
<evidence type="ECO:0000313" key="2">
    <source>
        <dbReference type="EMBL" id="OIR19465.1"/>
    </source>
</evidence>
<dbReference type="InterPro" id="IPR024952">
    <property type="entry name" value="LPP20-like_dom"/>
</dbReference>
<reference evidence="2" key="1">
    <citation type="submission" date="2016-10" db="EMBL/GenBank/DDBJ databases">
        <title>Sequence of Gallionella enrichment culture.</title>
        <authorList>
            <person name="Poehlein A."/>
            <person name="Muehling M."/>
            <person name="Daniel R."/>
        </authorList>
    </citation>
    <scope>NUCLEOTIDE SEQUENCE</scope>
</reference>
<dbReference type="Pfam" id="PF02169">
    <property type="entry name" value="LPP20"/>
    <property type="match status" value="1"/>
</dbReference>
<gene>
    <name evidence="2" type="ORF">GALL_03460</name>
</gene>
<organism evidence="2">
    <name type="scientific">mine drainage metagenome</name>
    <dbReference type="NCBI Taxonomy" id="410659"/>
    <lineage>
        <taxon>unclassified sequences</taxon>
        <taxon>metagenomes</taxon>
        <taxon>ecological metagenomes</taxon>
    </lineage>
</organism>
<protein>
    <recommendedName>
        <fullName evidence="1">Lipoprotein LPP20-like domain-containing protein</fullName>
    </recommendedName>
</protein>
<accession>A0A1J5TEU6</accession>
<dbReference type="AlphaFoldDB" id="A0A1J5TEU6"/>